<gene>
    <name evidence="1" type="ORF">EJ04DRAFT_579689</name>
</gene>
<evidence type="ECO:0000313" key="2">
    <source>
        <dbReference type="Proteomes" id="UP000799444"/>
    </source>
</evidence>
<dbReference type="InterPro" id="IPR011990">
    <property type="entry name" value="TPR-like_helical_dom_sf"/>
</dbReference>
<proteinExistence type="predicted"/>
<accession>A0A9P4UW45</accession>
<organism evidence="1 2">
    <name type="scientific">Polyplosphaeria fusca</name>
    <dbReference type="NCBI Taxonomy" id="682080"/>
    <lineage>
        <taxon>Eukaryota</taxon>
        <taxon>Fungi</taxon>
        <taxon>Dikarya</taxon>
        <taxon>Ascomycota</taxon>
        <taxon>Pezizomycotina</taxon>
        <taxon>Dothideomycetes</taxon>
        <taxon>Pleosporomycetidae</taxon>
        <taxon>Pleosporales</taxon>
        <taxon>Tetraplosphaeriaceae</taxon>
        <taxon>Polyplosphaeria</taxon>
    </lineage>
</organism>
<dbReference type="AlphaFoldDB" id="A0A9P4UW45"/>
<comment type="caution">
    <text evidence="1">The sequence shown here is derived from an EMBL/GenBank/DDBJ whole genome shotgun (WGS) entry which is preliminary data.</text>
</comment>
<reference evidence="1" key="1">
    <citation type="journal article" date="2020" name="Stud. Mycol.">
        <title>101 Dothideomycetes genomes: a test case for predicting lifestyles and emergence of pathogens.</title>
        <authorList>
            <person name="Haridas S."/>
            <person name="Albert R."/>
            <person name="Binder M."/>
            <person name="Bloem J."/>
            <person name="Labutti K."/>
            <person name="Salamov A."/>
            <person name="Andreopoulos B."/>
            <person name="Baker S."/>
            <person name="Barry K."/>
            <person name="Bills G."/>
            <person name="Bluhm B."/>
            <person name="Cannon C."/>
            <person name="Castanera R."/>
            <person name="Culley D."/>
            <person name="Daum C."/>
            <person name="Ezra D."/>
            <person name="Gonzalez J."/>
            <person name="Henrissat B."/>
            <person name="Kuo A."/>
            <person name="Liang C."/>
            <person name="Lipzen A."/>
            <person name="Lutzoni F."/>
            <person name="Magnuson J."/>
            <person name="Mondo S."/>
            <person name="Nolan M."/>
            <person name="Ohm R."/>
            <person name="Pangilinan J."/>
            <person name="Park H.-J."/>
            <person name="Ramirez L."/>
            <person name="Alfaro M."/>
            <person name="Sun H."/>
            <person name="Tritt A."/>
            <person name="Yoshinaga Y."/>
            <person name="Zwiers L.-H."/>
            <person name="Turgeon B."/>
            <person name="Goodwin S."/>
            <person name="Spatafora J."/>
            <person name="Crous P."/>
            <person name="Grigoriev I."/>
        </authorList>
    </citation>
    <scope>NUCLEOTIDE SEQUENCE</scope>
    <source>
        <strain evidence="1">CBS 125425</strain>
    </source>
</reference>
<dbReference type="Gene3D" id="1.25.40.10">
    <property type="entry name" value="Tetratricopeptide repeat domain"/>
    <property type="match status" value="1"/>
</dbReference>
<dbReference type="SUPFAM" id="SSF81901">
    <property type="entry name" value="HCP-like"/>
    <property type="match status" value="1"/>
</dbReference>
<dbReference type="Proteomes" id="UP000799444">
    <property type="component" value="Unassembled WGS sequence"/>
</dbReference>
<evidence type="ECO:0000313" key="1">
    <source>
        <dbReference type="EMBL" id="KAF2730662.1"/>
    </source>
</evidence>
<sequence length="450" mass="49852">MSLRSSSRRLRSLVVPEPCLFCSARQSPAPIPYLDTRRRSLPNLHLRSYQTRRTYAVQARGSANAARDEYDTRNRKAFYNLTASDGLLSIKWQKAEAVYNDFVHKTKTDPSDTVTQLADRHGIKVSDVKDIGVVTCRIPEPKDSHGRTYPSSHPQTGAKMLLGCSKALDPSATLHIMAAIYLRDSLPAAARLASLFGPIDVAACRKMLSKLCDRGNPEAMTLEGLFLEQEGHVSRAKALYEAALSKANPMTFDARENTMVFPTPPPWIPLGKMLQETHTSESLTRAKDVYAIGALKGDDPLAFYNLALLQDDKNADWLKNMTKAASSGHLEAIYALAKFYVNSSSNGEIKPSVLGISNMNNALDWLKRRRSRGPTHYAQEWFRIAALRGHKPSMLELAELYELHGDTEAKAKTLSAIVELPPPGKPEQWPGVVADAKMRLSRLRAQARAG</sequence>
<protein>
    <submittedName>
        <fullName evidence="1">Uncharacterized protein</fullName>
    </submittedName>
</protein>
<keyword evidence="2" id="KW-1185">Reference proteome</keyword>
<dbReference type="EMBL" id="ML996212">
    <property type="protein sequence ID" value="KAF2730662.1"/>
    <property type="molecule type" value="Genomic_DNA"/>
</dbReference>
<name>A0A9P4UW45_9PLEO</name>
<dbReference type="OrthoDB" id="5379420at2759"/>